<dbReference type="EMBL" id="BAABFR010000004">
    <property type="protein sequence ID" value="GAA4384084.1"/>
    <property type="molecule type" value="Genomic_DNA"/>
</dbReference>
<dbReference type="SUPFAM" id="SSF50475">
    <property type="entry name" value="FMN-binding split barrel"/>
    <property type="match status" value="1"/>
</dbReference>
<protein>
    <submittedName>
        <fullName evidence="3">Nitroreductase/quinone reductase family protein</fullName>
    </submittedName>
</protein>
<accession>A0ABP8J2X8</accession>
<dbReference type="Pfam" id="PF04075">
    <property type="entry name" value="F420H2_quin_red"/>
    <property type="match status" value="1"/>
</dbReference>
<dbReference type="InterPro" id="IPR004378">
    <property type="entry name" value="F420H2_quin_Rdtase"/>
</dbReference>
<evidence type="ECO:0000256" key="2">
    <source>
        <dbReference type="ARBA" id="ARBA00049106"/>
    </source>
</evidence>
<comment type="catalytic activity">
    <reaction evidence="2">
        <text>oxidized coenzyme F420-(gamma-L-Glu)(n) + a quinol + H(+) = reduced coenzyme F420-(gamma-L-Glu)(n) + a quinone</text>
        <dbReference type="Rhea" id="RHEA:39663"/>
        <dbReference type="Rhea" id="RHEA-COMP:12939"/>
        <dbReference type="Rhea" id="RHEA-COMP:14378"/>
        <dbReference type="ChEBI" id="CHEBI:15378"/>
        <dbReference type="ChEBI" id="CHEBI:24646"/>
        <dbReference type="ChEBI" id="CHEBI:132124"/>
        <dbReference type="ChEBI" id="CHEBI:133980"/>
        <dbReference type="ChEBI" id="CHEBI:139511"/>
    </reaction>
</comment>
<dbReference type="PANTHER" id="PTHR39428:SF1">
    <property type="entry name" value="F420H(2)-DEPENDENT QUINONE REDUCTASE RV1261C"/>
    <property type="match status" value="1"/>
</dbReference>
<dbReference type="RefSeq" id="WP_344990373.1">
    <property type="nucleotide sequence ID" value="NZ_BAABFR010000004.1"/>
</dbReference>
<sequence length="157" mass="17150">MDLIGEAAKAYRRAYTQAFPRVLELHGELYTRSGGRIGHRLLFGVPSLIVTTVGAKSGAPRTTVLTYARDGDDFVVVASKGGAPHNPAWYHNIVAAGEVGVQVGTRRLRARVTALTPGDPDYDRLWRLADAGNGGRYSRYQRKTRRPIPVCVLHPVA</sequence>
<dbReference type="PANTHER" id="PTHR39428">
    <property type="entry name" value="F420H(2)-DEPENDENT QUINONE REDUCTASE RV1261C"/>
    <property type="match status" value="1"/>
</dbReference>
<dbReference type="Proteomes" id="UP001500635">
    <property type="component" value="Unassembled WGS sequence"/>
</dbReference>
<comment type="similarity">
    <text evidence="1">Belongs to the F420H(2)-dependent quinone reductase family.</text>
</comment>
<gene>
    <name evidence="3" type="ORF">GCM10023147_04020</name>
</gene>
<evidence type="ECO:0000256" key="1">
    <source>
        <dbReference type="ARBA" id="ARBA00008710"/>
    </source>
</evidence>
<comment type="caution">
    <text evidence="3">The sequence shown here is derived from an EMBL/GenBank/DDBJ whole genome shotgun (WGS) entry which is preliminary data.</text>
</comment>
<name>A0ABP8J2X8_9ACTN</name>
<evidence type="ECO:0000313" key="4">
    <source>
        <dbReference type="Proteomes" id="UP001500635"/>
    </source>
</evidence>
<keyword evidence="4" id="KW-1185">Reference proteome</keyword>
<dbReference type="Gene3D" id="2.30.110.10">
    <property type="entry name" value="Electron Transport, Fmn-binding Protein, Chain A"/>
    <property type="match status" value="1"/>
</dbReference>
<dbReference type="NCBIfam" id="TIGR00026">
    <property type="entry name" value="hi_GC_TIGR00026"/>
    <property type="match status" value="1"/>
</dbReference>
<evidence type="ECO:0000313" key="3">
    <source>
        <dbReference type="EMBL" id="GAA4384084.1"/>
    </source>
</evidence>
<dbReference type="InterPro" id="IPR012349">
    <property type="entry name" value="Split_barrel_FMN-bd"/>
</dbReference>
<proteinExistence type="inferred from homology"/>
<organism evidence="3 4">
    <name type="scientific">Tsukamurella soli</name>
    <dbReference type="NCBI Taxonomy" id="644556"/>
    <lineage>
        <taxon>Bacteria</taxon>
        <taxon>Bacillati</taxon>
        <taxon>Actinomycetota</taxon>
        <taxon>Actinomycetes</taxon>
        <taxon>Mycobacteriales</taxon>
        <taxon>Tsukamurellaceae</taxon>
        <taxon>Tsukamurella</taxon>
    </lineage>
</organism>
<reference evidence="4" key="1">
    <citation type="journal article" date="2019" name="Int. J. Syst. Evol. Microbiol.">
        <title>The Global Catalogue of Microorganisms (GCM) 10K type strain sequencing project: providing services to taxonomists for standard genome sequencing and annotation.</title>
        <authorList>
            <consortium name="The Broad Institute Genomics Platform"/>
            <consortium name="The Broad Institute Genome Sequencing Center for Infectious Disease"/>
            <person name="Wu L."/>
            <person name="Ma J."/>
        </authorList>
    </citation>
    <scope>NUCLEOTIDE SEQUENCE [LARGE SCALE GENOMIC DNA]</scope>
    <source>
        <strain evidence="4">JCM 17688</strain>
    </source>
</reference>